<evidence type="ECO:0000256" key="10">
    <source>
        <dbReference type="ARBA" id="ARBA00032441"/>
    </source>
</evidence>
<evidence type="ECO:0000256" key="3">
    <source>
        <dbReference type="ARBA" id="ARBA00019010"/>
    </source>
</evidence>
<evidence type="ECO:0000256" key="8">
    <source>
        <dbReference type="ARBA" id="ARBA00022840"/>
    </source>
</evidence>
<evidence type="ECO:0000256" key="4">
    <source>
        <dbReference type="ARBA" id="ARBA00022490"/>
    </source>
</evidence>
<comment type="similarity">
    <text evidence="2">Belongs to the TsaE family.</text>
</comment>
<dbReference type="NCBIfam" id="TIGR00150">
    <property type="entry name" value="T6A_YjeE"/>
    <property type="match status" value="1"/>
</dbReference>
<dbReference type="PANTHER" id="PTHR33540:SF2">
    <property type="entry name" value="TRNA THREONYLCARBAMOYLADENOSINE BIOSYNTHESIS PROTEIN TSAE"/>
    <property type="match status" value="1"/>
</dbReference>
<keyword evidence="9" id="KW-0460">Magnesium</keyword>
<organism evidence="11 12">
    <name type="scientific">Thalassolituus marinus</name>
    <dbReference type="NCBI Taxonomy" id="671053"/>
    <lineage>
        <taxon>Bacteria</taxon>
        <taxon>Pseudomonadati</taxon>
        <taxon>Pseudomonadota</taxon>
        <taxon>Gammaproteobacteria</taxon>
        <taxon>Oceanospirillales</taxon>
        <taxon>Oceanospirillaceae</taxon>
        <taxon>Thalassolituus</taxon>
    </lineage>
</organism>
<reference evidence="11 12" key="1">
    <citation type="submission" date="2020-12" db="EMBL/GenBank/DDBJ databases">
        <title>Novel Thalassolituus-related marine hydrocarbonoclastic bacteria mediated algae-derived hydrocarbons mineralization in twilight zone of the northern South China Sea.</title>
        <authorList>
            <person name="Dong C."/>
        </authorList>
    </citation>
    <scope>NUCLEOTIDE SEQUENCE [LARGE SCALE GENOMIC DNA]</scope>
    <source>
        <strain evidence="11 12">IMCC1826</strain>
    </source>
</reference>
<evidence type="ECO:0000313" key="12">
    <source>
        <dbReference type="Proteomes" id="UP000714380"/>
    </source>
</evidence>
<keyword evidence="5" id="KW-0819">tRNA processing</keyword>
<gene>
    <name evidence="11" type="primary">tsaE</name>
    <name evidence="11" type="ORF">I9W95_14265</name>
</gene>
<keyword evidence="7" id="KW-0547">Nucleotide-binding</keyword>
<dbReference type="Proteomes" id="UP000714380">
    <property type="component" value="Unassembled WGS sequence"/>
</dbReference>
<protein>
    <recommendedName>
        <fullName evidence="3">tRNA threonylcarbamoyladenosine biosynthesis protein TsaE</fullName>
    </recommendedName>
    <alternativeName>
        <fullName evidence="10">t(6)A37 threonylcarbamoyladenosine biosynthesis protein TsaE</fullName>
    </alternativeName>
</protein>
<evidence type="ECO:0000256" key="2">
    <source>
        <dbReference type="ARBA" id="ARBA00007599"/>
    </source>
</evidence>
<proteinExistence type="inferred from homology"/>
<dbReference type="RefSeq" id="WP_225676067.1">
    <property type="nucleotide sequence ID" value="NZ_JAEDAH010000091.1"/>
</dbReference>
<keyword evidence="8" id="KW-0067">ATP-binding</keyword>
<comment type="subcellular location">
    <subcellularLocation>
        <location evidence="1">Cytoplasm</location>
    </subcellularLocation>
</comment>
<dbReference type="InterPro" id="IPR003442">
    <property type="entry name" value="T6A_TsaE"/>
</dbReference>
<keyword evidence="12" id="KW-1185">Reference proteome</keyword>
<evidence type="ECO:0000313" key="11">
    <source>
        <dbReference type="EMBL" id="MCA6064773.1"/>
    </source>
</evidence>
<accession>A0ABS7ZU70</accession>
<evidence type="ECO:0000256" key="6">
    <source>
        <dbReference type="ARBA" id="ARBA00022723"/>
    </source>
</evidence>
<keyword evidence="6" id="KW-0479">Metal-binding</keyword>
<comment type="caution">
    <text evidence="11">The sequence shown here is derived from an EMBL/GenBank/DDBJ whole genome shotgun (WGS) entry which is preliminary data.</text>
</comment>
<dbReference type="Gene3D" id="3.40.50.300">
    <property type="entry name" value="P-loop containing nucleotide triphosphate hydrolases"/>
    <property type="match status" value="1"/>
</dbReference>
<name>A0ABS7ZU70_9GAMM</name>
<dbReference type="SUPFAM" id="SSF52540">
    <property type="entry name" value="P-loop containing nucleoside triphosphate hydrolases"/>
    <property type="match status" value="1"/>
</dbReference>
<dbReference type="InterPro" id="IPR027417">
    <property type="entry name" value="P-loop_NTPase"/>
</dbReference>
<sequence length="159" mass="17302">MSIRLTGESAMTAFAAACAPVLKQGGLVFLEGTLGAGKTTFSRGLIQALGHQGAVKSPTYTLVEDYPLDGCHVCHFDLYRLGDPEELEFMGIRDYLDQNALCLIEWADKGHGILPAADLVLSIDDLGDSRELHWQSATALGQQWCEQLDQISKSFEEVA</sequence>
<evidence type="ECO:0000256" key="5">
    <source>
        <dbReference type="ARBA" id="ARBA00022694"/>
    </source>
</evidence>
<keyword evidence="4" id="KW-0963">Cytoplasm</keyword>
<evidence type="ECO:0000256" key="7">
    <source>
        <dbReference type="ARBA" id="ARBA00022741"/>
    </source>
</evidence>
<evidence type="ECO:0000256" key="1">
    <source>
        <dbReference type="ARBA" id="ARBA00004496"/>
    </source>
</evidence>
<evidence type="ECO:0000256" key="9">
    <source>
        <dbReference type="ARBA" id="ARBA00022842"/>
    </source>
</evidence>
<dbReference type="PANTHER" id="PTHR33540">
    <property type="entry name" value="TRNA THREONYLCARBAMOYLADENOSINE BIOSYNTHESIS PROTEIN TSAE"/>
    <property type="match status" value="1"/>
</dbReference>
<dbReference type="EMBL" id="JAEDAH010000091">
    <property type="protein sequence ID" value="MCA6064773.1"/>
    <property type="molecule type" value="Genomic_DNA"/>
</dbReference>
<dbReference type="Pfam" id="PF02367">
    <property type="entry name" value="TsaE"/>
    <property type="match status" value="1"/>
</dbReference>